<dbReference type="InterPro" id="IPR020056">
    <property type="entry name" value="Rbsml_bL25/Gln-tRNA_synth_N"/>
</dbReference>
<dbReference type="GO" id="GO:0003735">
    <property type="term" value="F:structural constituent of ribosome"/>
    <property type="evidence" value="ECO:0007669"/>
    <property type="project" value="InterPro"/>
</dbReference>
<evidence type="ECO:0000256" key="3">
    <source>
        <dbReference type="ARBA" id="ARBA00022980"/>
    </source>
</evidence>
<evidence type="ECO:0000259" key="7">
    <source>
        <dbReference type="Pfam" id="PF14693"/>
    </source>
</evidence>
<dbReference type="NCBIfam" id="TIGR00731">
    <property type="entry name" value="bL25_bact_ctc"/>
    <property type="match status" value="1"/>
</dbReference>
<comment type="subunit">
    <text evidence="5">Part of the 50S ribosomal subunit; part of the 5S rRNA/L5/L18/L25 subcomplex. Contacts the 5S rRNA. Binds to the 5S rRNA independently of L5 and L18.</text>
</comment>
<dbReference type="InterPro" id="IPR020930">
    <property type="entry name" value="Ribosomal_uL5_bac-type"/>
</dbReference>
<dbReference type="Pfam" id="PF01386">
    <property type="entry name" value="Ribosomal_L25p"/>
    <property type="match status" value="1"/>
</dbReference>
<evidence type="ECO:0000256" key="2">
    <source>
        <dbReference type="ARBA" id="ARBA00022884"/>
    </source>
</evidence>
<evidence type="ECO:0000256" key="1">
    <source>
        <dbReference type="ARBA" id="ARBA00022730"/>
    </source>
</evidence>
<dbReference type="InterPro" id="IPR011035">
    <property type="entry name" value="Ribosomal_bL25/Gln-tRNA_synth"/>
</dbReference>
<keyword evidence="3 5" id="KW-0689">Ribosomal protein</keyword>
<feature type="domain" description="Large ribosomal subunit protein bL25 L25" evidence="6">
    <location>
        <begin position="7"/>
        <end position="94"/>
    </location>
</feature>
<dbReference type="InterPro" id="IPR037121">
    <property type="entry name" value="Ribosomal_bL25_C"/>
</dbReference>
<dbReference type="CDD" id="cd00495">
    <property type="entry name" value="Ribosomal_L25_TL5_CTC"/>
    <property type="match status" value="1"/>
</dbReference>
<comment type="similarity">
    <text evidence="5">Belongs to the bacterial ribosomal protein bL25 family. CTC subfamily.</text>
</comment>
<accession>A0A858RJG7</accession>
<gene>
    <name evidence="5" type="primary">rplY</name>
    <name evidence="5" type="synonym">ctc</name>
    <name evidence="8" type="ORF">HHL09_14745</name>
</gene>
<dbReference type="GO" id="GO:0006412">
    <property type="term" value="P:translation"/>
    <property type="evidence" value="ECO:0007669"/>
    <property type="project" value="UniProtKB-UniRule"/>
</dbReference>
<protein>
    <recommendedName>
        <fullName evidence="5">Large ribosomal subunit protein bL25</fullName>
    </recommendedName>
    <alternativeName>
        <fullName evidence="5">General stress protein CTC</fullName>
    </alternativeName>
</protein>
<dbReference type="EMBL" id="CP051774">
    <property type="protein sequence ID" value="QJE96992.1"/>
    <property type="molecule type" value="Genomic_DNA"/>
</dbReference>
<dbReference type="RefSeq" id="WP_169455392.1">
    <property type="nucleotide sequence ID" value="NZ_CP051774.1"/>
</dbReference>
<dbReference type="GO" id="GO:0008097">
    <property type="term" value="F:5S rRNA binding"/>
    <property type="evidence" value="ECO:0007669"/>
    <property type="project" value="InterPro"/>
</dbReference>
<organism evidence="8 9">
    <name type="scientific">Luteolibacter luteus</name>
    <dbReference type="NCBI Taxonomy" id="2728835"/>
    <lineage>
        <taxon>Bacteria</taxon>
        <taxon>Pseudomonadati</taxon>
        <taxon>Verrucomicrobiota</taxon>
        <taxon>Verrucomicrobiia</taxon>
        <taxon>Verrucomicrobiales</taxon>
        <taxon>Verrucomicrobiaceae</taxon>
        <taxon>Luteolibacter</taxon>
    </lineage>
</organism>
<proteinExistence type="inferred from homology"/>
<dbReference type="PANTHER" id="PTHR33284">
    <property type="entry name" value="RIBOSOMAL PROTEIN L25/GLN-TRNA SYNTHETASE, ANTI-CODON-BINDING DOMAIN-CONTAINING PROTEIN"/>
    <property type="match status" value="1"/>
</dbReference>
<evidence type="ECO:0000256" key="4">
    <source>
        <dbReference type="ARBA" id="ARBA00023274"/>
    </source>
</evidence>
<evidence type="ECO:0000259" key="6">
    <source>
        <dbReference type="Pfam" id="PF01386"/>
    </source>
</evidence>
<evidence type="ECO:0000313" key="8">
    <source>
        <dbReference type="EMBL" id="QJE96992.1"/>
    </source>
</evidence>
<feature type="domain" description="Large ribosomal subunit protein bL25 beta" evidence="7">
    <location>
        <begin position="102"/>
        <end position="184"/>
    </location>
</feature>
<keyword evidence="4 5" id="KW-0687">Ribonucleoprotein</keyword>
<dbReference type="InterPro" id="IPR020057">
    <property type="entry name" value="Ribosomal_bL25_b-dom"/>
</dbReference>
<dbReference type="HAMAP" id="MF_01334">
    <property type="entry name" value="Ribosomal_bL25_CTC"/>
    <property type="match status" value="1"/>
</dbReference>
<dbReference type="KEGG" id="luo:HHL09_14745"/>
<comment type="function">
    <text evidence="5">This is one of the proteins that binds to the 5S RNA in the ribosome where it forms part of the central protuberance.</text>
</comment>
<reference evidence="8 9" key="1">
    <citation type="submission" date="2020-04" db="EMBL/GenBank/DDBJ databases">
        <title>Luteolibacter sp. G-1-1-1 isolated from soil.</title>
        <authorList>
            <person name="Dahal R.H."/>
        </authorList>
    </citation>
    <scope>NUCLEOTIDE SEQUENCE [LARGE SCALE GENOMIC DNA]</scope>
    <source>
        <strain evidence="8 9">G-1-1-1</strain>
    </source>
</reference>
<dbReference type="Gene3D" id="2.40.240.10">
    <property type="entry name" value="Ribosomal Protein L25, Chain P"/>
    <property type="match status" value="1"/>
</dbReference>
<sequence length="194" mass="20453">MAKKHVLKAEPRQRTGSGVLKQMRREGWVPSVIYGRGSENKNLKVDAKAFDELLAHATSENILLNLDLGGVNQLAFLQAVQHDALSGKALHVDFLAIDEKTEITAHIPVHLTGEPAGVKAGGMLEQLSHNLEVRCAAADLPEVLEFDVTGLNEGDSLHIGDVKLPAGVTATHAAEVVIAHVAKTAAAVSEAAGA</sequence>
<dbReference type="Proteomes" id="UP000501812">
    <property type="component" value="Chromosome"/>
</dbReference>
<evidence type="ECO:0000313" key="9">
    <source>
        <dbReference type="Proteomes" id="UP000501812"/>
    </source>
</evidence>
<evidence type="ECO:0000256" key="5">
    <source>
        <dbReference type="HAMAP-Rule" id="MF_01334"/>
    </source>
</evidence>
<keyword evidence="9" id="KW-1185">Reference proteome</keyword>
<dbReference type="Pfam" id="PF14693">
    <property type="entry name" value="Ribosomal_TL5_C"/>
    <property type="match status" value="1"/>
</dbReference>
<keyword evidence="2 5" id="KW-0694">RNA-binding</keyword>
<dbReference type="InterPro" id="IPR001021">
    <property type="entry name" value="Ribosomal_bL25_long"/>
</dbReference>
<keyword evidence="1 5" id="KW-0699">rRNA-binding</keyword>
<dbReference type="Gene3D" id="2.170.120.20">
    <property type="entry name" value="Ribosomal protein L25, beta domain"/>
    <property type="match status" value="1"/>
</dbReference>
<dbReference type="AlphaFoldDB" id="A0A858RJG7"/>
<dbReference type="PANTHER" id="PTHR33284:SF1">
    <property type="entry name" value="RIBOSOMAL PROTEIN L25_GLN-TRNA SYNTHETASE, ANTI-CODON-BINDING DOMAIN-CONTAINING PROTEIN"/>
    <property type="match status" value="1"/>
</dbReference>
<dbReference type="SUPFAM" id="SSF50715">
    <property type="entry name" value="Ribosomal protein L25-like"/>
    <property type="match status" value="1"/>
</dbReference>
<dbReference type="InterPro" id="IPR029751">
    <property type="entry name" value="Ribosomal_L25_dom"/>
</dbReference>
<name>A0A858RJG7_9BACT</name>
<dbReference type="GO" id="GO:0022625">
    <property type="term" value="C:cytosolic large ribosomal subunit"/>
    <property type="evidence" value="ECO:0007669"/>
    <property type="project" value="TreeGrafter"/>
</dbReference>